<keyword evidence="2 9" id="KW-0963">Cytoplasm</keyword>
<dbReference type="HAMAP" id="MF_00049_B">
    <property type="entry name" value="Leu_tRNA_synth_B"/>
    <property type="match status" value="1"/>
</dbReference>
<evidence type="ECO:0000256" key="7">
    <source>
        <dbReference type="ARBA" id="ARBA00023146"/>
    </source>
</evidence>
<keyword evidence="6 9" id="KW-0648">Protein biosynthesis</keyword>
<dbReference type="PROSITE" id="PS00178">
    <property type="entry name" value="AA_TRNA_LIGASE_I"/>
    <property type="match status" value="1"/>
</dbReference>
<keyword evidence="7 9" id="KW-0030">Aminoacyl-tRNA synthetase</keyword>
<dbReference type="PANTHER" id="PTHR43740:SF2">
    <property type="entry name" value="LEUCINE--TRNA LIGASE, MITOCHONDRIAL"/>
    <property type="match status" value="1"/>
</dbReference>
<evidence type="ECO:0000256" key="6">
    <source>
        <dbReference type="ARBA" id="ARBA00022917"/>
    </source>
</evidence>
<dbReference type="Pfam" id="PF08264">
    <property type="entry name" value="Anticodon_1"/>
    <property type="match status" value="1"/>
</dbReference>
<dbReference type="SUPFAM" id="SSF50677">
    <property type="entry name" value="ValRS/IleRS/LeuRS editing domain"/>
    <property type="match status" value="1"/>
</dbReference>
<dbReference type="InterPro" id="IPR013155">
    <property type="entry name" value="M/V/L/I-tRNA-synth_anticd-bd"/>
</dbReference>
<dbReference type="EC" id="6.1.1.4" evidence="9"/>
<evidence type="ECO:0000259" key="11">
    <source>
        <dbReference type="Pfam" id="PF00133"/>
    </source>
</evidence>
<dbReference type="InterPro" id="IPR002300">
    <property type="entry name" value="aa-tRNA-synth_Ia"/>
</dbReference>
<keyword evidence="15" id="KW-1185">Reference proteome</keyword>
<dbReference type="SUPFAM" id="SSF47323">
    <property type="entry name" value="Anticodon-binding domain of a subclass of class I aminoacyl-tRNA synthetases"/>
    <property type="match status" value="1"/>
</dbReference>
<evidence type="ECO:0000256" key="2">
    <source>
        <dbReference type="ARBA" id="ARBA00022490"/>
    </source>
</evidence>
<sequence>MPEGNPDVTESSESSNGYAPAVIEPKWQRYWEENRTFRAQRHAGREKAYVLDMFPYPSGAGLHVGHPEGYTATDIVCRFKRMRGIDVLHPMGWDAFGLPAEQHAIKTGTHPRTTTLKNIDNFRRQLKMLGFSYDWEREVDTTDPNYVRWTQWIFLQLFKKGLAFQQSDMPVNWCPALGTVLANDEIVDGKSEVGGFPVEKLKIRQWSLKITAYADRLLEGLEGLDWPETKVKQANWIGRSEGANVDFAVDGHPGRTVTVFTTRVDTLPGATYVVVAPEHPIAQHIATSENEAAVKAYIADAAKKSDLVRSDATREKTGVPTGAVAINPVNGDKVPIWVGDYVIGSYGTGAVMAVPAHDERDHAFAVKYKLPIIRVVAKPDGTEVDVAKEAYTDHGVVNADAVTRSKAPIDKGMPSDHARRQITSWLASQGKGQGKTTYKLRDWVFSRQRYWGEPFPIYFPVKTDGDPRVAGTKFEIDYSEPIPLDEAELPLLLPDLEDFKPGSDPAGPLARALDWRFFEKDGKWFARETNTMPQWAGSCWYFLRYVDPKNDAEPWTDEAYKAWMPVDLYVGGSEHAVLHLLYARFWHKVLFDLGLVKDEEPFKKLVHQGLILGTSYRYFTTADGKVLPGTTKVKRNDDPPSITLDDGTEVEEKWATEDQVEVKDNKFFHNDLGVEVVMVAEKMSKSRGNVVNPDDIVASHGADSLRLYEMFMGPLEAVKPWQTSGIEGVRRFLDRVWNVCTNVTDDAPDVETNRLVHKTIKKVTEDIEAMRFNTAISAMMILVRQLGALPKTSRESARQLALLVSPYAPHVAEELWERLGGTTTLAYEPWPAFDPALVKDDVVEIGVQVNGKARASIQLPVDADEAAAKAAALADARVQQFVEGKAVKKVIYVKGRILNLIVG</sequence>
<dbReference type="InterPro" id="IPR002302">
    <property type="entry name" value="Leu-tRNA-ligase"/>
</dbReference>
<dbReference type="Proteomes" id="UP000064967">
    <property type="component" value="Chromosome"/>
</dbReference>
<evidence type="ECO:0000313" key="14">
    <source>
        <dbReference type="EMBL" id="AKV01871.1"/>
    </source>
</evidence>
<feature type="short sequence motif" description="'KMSKS' region" evidence="9">
    <location>
        <begin position="682"/>
        <end position="686"/>
    </location>
</feature>
<comment type="caution">
    <text evidence="9">Lacks conserved residue(s) required for the propagation of feature annotation.</text>
</comment>
<dbReference type="GO" id="GO:0004823">
    <property type="term" value="F:leucine-tRNA ligase activity"/>
    <property type="evidence" value="ECO:0007669"/>
    <property type="project" value="UniProtKB-UniRule"/>
</dbReference>
<protein>
    <recommendedName>
        <fullName evidence="9">Leucine--tRNA ligase</fullName>
        <ecNumber evidence="9">6.1.1.4</ecNumber>
    </recommendedName>
    <alternativeName>
        <fullName evidence="9">Leucyl-tRNA synthetase</fullName>
        <shortName evidence="9">LeuRS</shortName>
    </alternativeName>
</protein>
<comment type="similarity">
    <text evidence="1 9 10">Belongs to the class-I aminoacyl-tRNA synthetase family.</text>
</comment>
<dbReference type="Pfam" id="PF00133">
    <property type="entry name" value="tRNA-synt_1"/>
    <property type="match status" value="3"/>
</dbReference>
<dbReference type="STRING" id="1391654.AKJ09_08534"/>
<dbReference type="AlphaFoldDB" id="A0A0K1Q7S6"/>
<accession>A0A0K1Q7S6</accession>
<evidence type="ECO:0000256" key="9">
    <source>
        <dbReference type="HAMAP-Rule" id="MF_00049"/>
    </source>
</evidence>
<evidence type="ECO:0000259" key="12">
    <source>
        <dbReference type="Pfam" id="PF08264"/>
    </source>
</evidence>
<name>A0A0K1Q7S6_9BACT</name>
<dbReference type="PATRIC" id="fig|1391654.3.peg.8648"/>
<dbReference type="GO" id="GO:0002161">
    <property type="term" value="F:aminoacyl-tRNA deacylase activity"/>
    <property type="evidence" value="ECO:0007669"/>
    <property type="project" value="InterPro"/>
</dbReference>
<dbReference type="Gene3D" id="3.40.50.620">
    <property type="entry name" value="HUPs"/>
    <property type="match status" value="2"/>
</dbReference>
<dbReference type="CDD" id="cd07958">
    <property type="entry name" value="Anticodon_Ia_Leu_BEm"/>
    <property type="match status" value="1"/>
</dbReference>
<dbReference type="KEGG" id="llu:AKJ09_08534"/>
<keyword evidence="5 9" id="KW-0067">ATP-binding</keyword>
<dbReference type="InterPro" id="IPR001412">
    <property type="entry name" value="aa-tRNA-synth_I_CS"/>
</dbReference>
<feature type="domain" description="Leucyl-tRNA synthetase editing" evidence="13">
    <location>
        <begin position="235"/>
        <end position="399"/>
    </location>
</feature>
<dbReference type="Gene3D" id="3.90.740.10">
    <property type="entry name" value="Valyl/Leucyl/Isoleucyl-tRNA synthetase, editing domain"/>
    <property type="match status" value="1"/>
</dbReference>
<dbReference type="InterPro" id="IPR025709">
    <property type="entry name" value="Leu_tRNA-synth_edit"/>
</dbReference>
<keyword evidence="4 9" id="KW-0547">Nucleotide-binding</keyword>
<dbReference type="Gene3D" id="1.10.730.10">
    <property type="entry name" value="Isoleucyl-tRNA Synthetase, Domain 1"/>
    <property type="match status" value="1"/>
</dbReference>
<dbReference type="PRINTS" id="PR00985">
    <property type="entry name" value="TRNASYNTHLEU"/>
</dbReference>
<feature type="domain" description="Aminoacyl-tRNA synthetase class Ia" evidence="11">
    <location>
        <begin position="681"/>
        <end position="708"/>
    </location>
</feature>
<dbReference type="EMBL" id="CP012333">
    <property type="protein sequence ID" value="AKV01871.1"/>
    <property type="molecule type" value="Genomic_DNA"/>
</dbReference>
<dbReference type="FunFam" id="3.40.50.620:FF:000056">
    <property type="entry name" value="Leucine--tRNA ligase"/>
    <property type="match status" value="1"/>
</dbReference>
<dbReference type="GO" id="GO:0006429">
    <property type="term" value="P:leucyl-tRNA aminoacylation"/>
    <property type="evidence" value="ECO:0007669"/>
    <property type="project" value="UniProtKB-UniRule"/>
</dbReference>
<evidence type="ECO:0000256" key="1">
    <source>
        <dbReference type="ARBA" id="ARBA00005594"/>
    </source>
</evidence>
<keyword evidence="3 9" id="KW-0436">Ligase</keyword>
<dbReference type="SUPFAM" id="SSF52374">
    <property type="entry name" value="Nucleotidylyl transferase"/>
    <property type="match status" value="1"/>
</dbReference>
<evidence type="ECO:0000313" key="15">
    <source>
        <dbReference type="Proteomes" id="UP000064967"/>
    </source>
</evidence>
<evidence type="ECO:0000256" key="10">
    <source>
        <dbReference type="RuleBase" id="RU363035"/>
    </source>
</evidence>
<dbReference type="PANTHER" id="PTHR43740">
    <property type="entry name" value="LEUCYL-TRNA SYNTHETASE"/>
    <property type="match status" value="1"/>
</dbReference>
<evidence type="ECO:0000256" key="8">
    <source>
        <dbReference type="ARBA" id="ARBA00047469"/>
    </source>
</evidence>
<dbReference type="GO" id="GO:0005524">
    <property type="term" value="F:ATP binding"/>
    <property type="evidence" value="ECO:0007669"/>
    <property type="project" value="UniProtKB-UniRule"/>
</dbReference>
<feature type="domain" description="Methionyl/Valyl/Leucyl/Isoleucyl-tRNA synthetase anticodon-binding" evidence="12">
    <location>
        <begin position="756"/>
        <end position="865"/>
    </location>
</feature>
<dbReference type="FunFam" id="3.10.20.590:FF:000001">
    <property type="entry name" value="Leucine--tRNA ligase"/>
    <property type="match status" value="1"/>
</dbReference>
<dbReference type="InterPro" id="IPR009008">
    <property type="entry name" value="Val/Leu/Ile-tRNA-synth_edit"/>
</dbReference>
<dbReference type="InterPro" id="IPR009080">
    <property type="entry name" value="tRNAsynth_Ia_anticodon-bd"/>
</dbReference>
<dbReference type="FunFam" id="3.40.50.620:FF:000077">
    <property type="entry name" value="Leucine--tRNA ligase"/>
    <property type="match status" value="1"/>
</dbReference>
<dbReference type="RefSeq" id="WP_146652887.1">
    <property type="nucleotide sequence ID" value="NZ_CP012333.1"/>
</dbReference>
<dbReference type="OrthoDB" id="9810365at2"/>
<dbReference type="FunFam" id="1.10.730.10:FF:000011">
    <property type="entry name" value="Leucine--tRNA ligase chloroplastic/mitochondrial"/>
    <property type="match status" value="1"/>
</dbReference>
<gene>
    <name evidence="9" type="primary">leuS</name>
    <name evidence="14" type="ORF">AKJ09_08534</name>
</gene>
<evidence type="ECO:0000259" key="13">
    <source>
        <dbReference type="Pfam" id="PF13603"/>
    </source>
</evidence>
<evidence type="ECO:0000256" key="3">
    <source>
        <dbReference type="ARBA" id="ARBA00022598"/>
    </source>
</evidence>
<evidence type="ECO:0000256" key="5">
    <source>
        <dbReference type="ARBA" id="ARBA00022840"/>
    </source>
</evidence>
<comment type="subcellular location">
    <subcellularLocation>
        <location evidence="9">Cytoplasm</location>
    </subcellularLocation>
</comment>
<dbReference type="Pfam" id="PF13603">
    <property type="entry name" value="tRNA-synt_1_2"/>
    <property type="match status" value="1"/>
</dbReference>
<reference evidence="14 15" key="1">
    <citation type="submission" date="2015-08" db="EMBL/GenBank/DDBJ databases">
        <authorList>
            <person name="Babu N.S."/>
            <person name="Beckwith C.J."/>
            <person name="Beseler K.G."/>
            <person name="Brison A."/>
            <person name="Carone J.V."/>
            <person name="Caskin T.P."/>
            <person name="Diamond M."/>
            <person name="Durham M.E."/>
            <person name="Foxe J.M."/>
            <person name="Go M."/>
            <person name="Henderson B.A."/>
            <person name="Jones I.B."/>
            <person name="McGettigan J.A."/>
            <person name="Micheletti S.J."/>
            <person name="Nasrallah M.E."/>
            <person name="Ortiz D."/>
            <person name="Piller C.R."/>
            <person name="Privatt S.R."/>
            <person name="Schneider S.L."/>
            <person name="Sharp S."/>
            <person name="Smith T.C."/>
            <person name="Stanton J.D."/>
            <person name="Ullery H.E."/>
            <person name="Wilson R.J."/>
            <person name="Serrano M.G."/>
            <person name="Buck G."/>
            <person name="Lee V."/>
            <person name="Wang Y."/>
            <person name="Carvalho R."/>
            <person name="Voegtly L."/>
            <person name="Shi R."/>
            <person name="Duckworth R."/>
            <person name="Johnson A."/>
            <person name="Loviza R."/>
            <person name="Walstead R."/>
            <person name="Shah Z."/>
            <person name="Kiflezghi M."/>
            <person name="Wade K."/>
            <person name="Ball S.L."/>
            <person name="Bradley K.W."/>
            <person name="Asai D.J."/>
            <person name="Bowman C.A."/>
            <person name="Russell D.A."/>
            <person name="Pope W.H."/>
            <person name="Jacobs-Sera D."/>
            <person name="Hendrix R.W."/>
            <person name="Hatfull G.F."/>
        </authorList>
    </citation>
    <scope>NUCLEOTIDE SEQUENCE [LARGE SCALE GENOMIC DNA]</scope>
    <source>
        <strain evidence="14 15">DSM 27648</strain>
    </source>
</reference>
<dbReference type="InterPro" id="IPR014729">
    <property type="entry name" value="Rossmann-like_a/b/a_fold"/>
</dbReference>
<feature type="binding site" evidence="9">
    <location>
        <position position="685"/>
    </location>
    <ligand>
        <name>ATP</name>
        <dbReference type="ChEBI" id="CHEBI:30616"/>
    </ligand>
</feature>
<dbReference type="GO" id="GO:0005737">
    <property type="term" value="C:cytoplasm"/>
    <property type="evidence" value="ECO:0007669"/>
    <property type="project" value="UniProtKB-SubCell"/>
</dbReference>
<organism evidence="14 15">
    <name type="scientific">Labilithrix luteola</name>
    <dbReference type="NCBI Taxonomy" id="1391654"/>
    <lineage>
        <taxon>Bacteria</taxon>
        <taxon>Pseudomonadati</taxon>
        <taxon>Myxococcota</taxon>
        <taxon>Polyangia</taxon>
        <taxon>Polyangiales</taxon>
        <taxon>Labilitrichaceae</taxon>
        <taxon>Labilithrix</taxon>
    </lineage>
</organism>
<comment type="catalytic activity">
    <reaction evidence="8 9">
        <text>tRNA(Leu) + L-leucine + ATP = L-leucyl-tRNA(Leu) + AMP + diphosphate</text>
        <dbReference type="Rhea" id="RHEA:11688"/>
        <dbReference type="Rhea" id="RHEA-COMP:9613"/>
        <dbReference type="Rhea" id="RHEA-COMP:9622"/>
        <dbReference type="ChEBI" id="CHEBI:30616"/>
        <dbReference type="ChEBI" id="CHEBI:33019"/>
        <dbReference type="ChEBI" id="CHEBI:57427"/>
        <dbReference type="ChEBI" id="CHEBI:78442"/>
        <dbReference type="ChEBI" id="CHEBI:78494"/>
        <dbReference type="ChEBI" id="CHEBI:456215"/>
        <dbReference type="EC" id="6.1.1.4"/>
    </reaction>
</comment>
<evidence type="ECO:0000256" key="4">
    <source>
        <dbReference type="ARBA" id="ARBA00022741"/>
    </source>
</evidence>
<proteinExistence type="inferred from homology"/>
<dbReference type="NCBIfam" id="TIGR00396">
    <property type="entry name" value="leuS_bact"/>
    <property type="match status" value="1"/>
</dbReference>
<feature type="domain" description="Aminoacyl-tRNA synthetase class Ia" evidence="11">
    <location>
        <begin position="27"/>
        <end position="230"/>
    </location>
</feature>
<feature type="domain" description="Aminoacyl-tRNA synthetase class Ia" evidence="11">
    <location>
        <begin position="439"/>
        <end position="612"/>
    </location>
</feature>